<comment type="caution">
    <text evidence="13">The sequence shown here is derived from an EMBL/GenBank/DDBJ whole genome shotgun (WGS) entry which is preliminary data.</text>
</comment>
<dbReference type="Gene3D" id="3.30.565.10">
    <property type="entry name" value="Histidine kinase-like ATPase, C-terminal domain"/>
    <property type="match status" value="1"/>
</dbReference>
<keyword evidence="7" id="KW-0547">Nucleotide-binding</keyword>
<keyword evidence="8 13" id="KW-0418">Kinase</keyword>
<keyword evidence="6" id="KW-0808">Transferase</keyword>
<reference evidence="13 14" key="1">
    <citation type="submission" date="2019-03" db="EMBL/GenBank/DDBJ databases">
        <title>Primorskyibacter sp. SS33 isolated from sediments.</title>
        <authorList>
            <person name="Xunke S."/>
        </authorList>
    </citation>
    <scope>NUCLEOTIDE SEQUENCE [LARGE SCALE GENOMIC DNA]</scope>
    <source>
        <strain evidence="13 14">SS33</strain>
    </source>
</reference>
<comment type="subcellular location">
    <subcellularLocation>
        <location evidence="2">Cell membrane</location>
    </subcellularLocation>
</comment>
<dbReference type="Pfam" id="PF02518">
    <property type="entry name" value="HATPase_c"/>
    <property type="match status" value="1"/>
</dbReference>
<dbReference type="InterPro" id="IPR005467">
    <property type="entry name" value="His_kinase_dom"/>
</dbReference>
<evidence type="ECO:0000256" key="1">
    <source>
        <dbReference type="ARBA" id="ARBA00000085"/>
    </source>
</evidence>
<dbReference type="SMART" id="SM00387">
    <property type="entry name" value="HATPase_c"/>
    <property type="match status" value="1"/>
</dbReference>
<dbReference type="InterPro" id="IPR003661">
    <property type="entry name" value="HisK_dim/P_dom"/>
</dbReference>
<proteinExistence type="predicted"/>
<dbReference type="GO" id="GO:0000155">
    <property type="term" value="F:phosphorelay sensor kinase activity"/>
    <property type="evidence" value="ECO:0007669"/>
    <property type="project" value="InterPro"/>
</dbReference>
<dbReference type="AlphaFoldDB" id="A0A4R6AJD6"/>
<dbReference type="PANTHER" id="PTHR43711:SF1">
    <property type="entry name" value="HISTIDINE KINASE 1"/>
    <property type="match status" value="1"/>
</dbReference>
<dbReference type="OrthoDB" id="9813151at2"/>
<dbReference type="Proteomes" id="UP000295701">
    <property type="component" value="Unassembled WGS sequence"/>
</dbReference>
<dbReference type="PRINTS" id="PR00344">
    <property type="entry name" value="BCTRLSENSOR"/>
</dbReference>
<evidence type="ECO:0000256" key="2">
    <source>
        <dbReference type="ARBA" id="ARBA00004236"/>
    </source>
</evidence>
<dbReference type="SMART" id="SM00388">
    <property type="entry name" value="HisKA"/>
    <property type="match status" value="1"/>
</dbReference>
<evidence type="ECO:0000256" key="3">
    <source>
        <dbReference type="ARBA" id="ARBA00012438"/>
    </source>
</evidence>
<evidence type="ECO:0000256" key="4">
    <source>
        <dbReference type="ARBA" id="ARBA00022475"/>
    </source>
</evidence>
<evidence type="ECO:0000256" key="8">
    <source>
        <dbReference type="ARBA" id="ARBA00022777"/>
    </source>
</evidence>
<dbReference type="Pfam" id="PF00512">
    <property type="entry name" value="HisKA"/>
    <property type="match status" value="1"/>
</dbReference>
<dbReference type="InterPro" id="IPR004358">
    <property type="entry name" value="Sig_transdc_His_kin-like_C"/>
</dbReference>
<keyword evidence="11" id="KW-0472">Membrane</keyword>
<evidence type="ECO:0000256" key="6">
    <source>
        <dbReference type="ARBA" id="ARBA00022679"/>
    </source>
</evidence>
<keyword evidence="10" id="KW-0902">Two-component regulatory system</keyword>
<keyword evidence="5" id="KW-0597">Phosphoprotein</keyword>
<dbReference type="GO" id="GO:0005886">
    <property type="term" value="C:plasma membrane"/>
    <property type="evidence" value="ECO:0007669"/>
    <property type="project" value="UniProtKB-SubCell"/>
</dbReference>
<dbReference type="Gene3D" id="1.10.287.130">
    <property type="match status" value="1"/>
</dbReference>
<evidence type="ECO:0000256" key="11">
    <source>
        <dbReference type="ARBA" id="ARBA00023136"/>
    </source>
</evidence>
<dbReference type="RefSeq" id="WP_133395580.1">
    <property type="nucleotide sequence ID" value="NZ_SNAA01000002.1"/>
</dbReference>
<dbReference type="FunFam" id="1.10.287.130:FF:000008">
    <property type="entry name" value="Two-component sensor histidine kinase"/>
    <property type="match status" value="1"/>
</dbReference>
<feature type="domain" description="Histidine kinase" evidence="12">
    <location>
        <begin position="118"/>
        <end position="341"/>
    </location>
</feature>
<evidence type="ECO:0000256" key="5">
    <source>
        <dbReference type="ARBA" id="ARBA00022553"/>
    </source>
</evidence>
<dbReference type="SUPFAM" id="SSF47384">
    <property type="entry name" value="Homodimeric domain of signal transducing histidine kinase"/>
    <property type="match status" value="1"/>
</dbReference>
<evidence type="ECO:0000259" key="12">
    <source>
        <dbReference type="PROSITE" id="PS50109"/>
    </source>
</evidence>
<organism evidence="13 14">
    <name type="scientific">Palleronia sediminis</name>
    <dbReference type="NCBI Taxonomy" id="2547833"/>
    <lineage>
        <taxon>Bacteria</taxon>
        <taxon>Pseudomonadati</taxon>
        <taxon>Pseudomonadota</taxon>
        <taxon>Alphaproteobacteria</taxon>
        <taxon>Rhodobacterales</taxon>
        <taxon>Roseobacteraceae</taxon>
        <taxon>Palleronia</taxon>
    </lineage>
</organism>
<gene>
    <name evidence="13" type="ORF">E2L08_02985</name>
</gene>
<dbReference type="PROSITE" id="PS50109">
    <property type="entry name" value="HIS_KIN"/>
    <property type="match status" value="1"/>
</dbReference>
<comment type="catalytic activity">
    <reaction evidence="1">
        <text>ATP + protein L-histidine = ADP + protein N-phospho-L-histidine.</text>
        <dbReference type="EC" id="2.7.13.3"/>
    </reaction>
</comment>
<evidence type="ECO:0000313" key="13">
    <source>
        <dbReference type="EMBL" id="TDL83627.1"/>
    </source>
</evidence>
<dbReference type="InterPro" id="IPR050736">
    <property type="entry name" value="Sensor_HK_Regulatory"/>
</dbReference>
<dbReference type="FunFam" id="3.30.565.10:FF:000006">
    <property type="entry name" value="Sensor histidine kinase WalK"/>
    <property type="match status" value="1"/>
</dbReference>
<sequence length="351" mass="37215">MAAPGPAALLGALPWPALLIGATRRIEAANRDAHSLLGRQMTGRHYGVALRQPALLDAIETVEAGAPAATARYLGRGAGVETTWIAHVARAGGGVLVTFEDRTASDAAGRVRRDFVANVSHELKTPLTAIAGFVETLRGPARDDPEARERFLGIMETETRRMARLVDDLLSLSRLEEGEADMPAGVTDLAEVIRAVLRMMEDGAAAAEVDLGLDLPDGPQPVTGDADQLRQVFANLVENAVKYGARSVTVSLAAEDRAAPLGGPGYRVEVCDDGRGIEARHLPRLTERFYRVDSHRARDVGGTGLGLAIVKHIVSRHRGRLVFASTPGEGTRVTVLLPAKRAEGGSGVDLS</sequence>
<dbReference type="InterPro" id="IPR036890">
    <property type="entry name" value="HATPase_C_sf"/>
</dbReference>
<dbReference type="PANTHER" id="PTHR43711">
    <property type="entry name" value="TWO-COMPONENT HISTIDINE KINASE"/>
    <property type="match status" value="1"/>
</dbReference>
<keyword evidence="4" id="KW-1003">Cell membrane</keyword>
<dbReference type="SUPFAM" id="SSF55874">
    <property type="entry name" value="ATPase domain of HSP90 chaperone/DNA topoisomerase II/histidine kinase"/>
    <property type="match status" value="1"/>
</dbReference>
<dbReference type="InterPro" id="IPR003594">
    <property type="entry name" value="HATPase_dom"/>
</dbReference>
<evidence type="ECO:0000256" key="7">
    <source>
        <dbReference type="ARBA" id="ARBA00022741"/>
    </source>
</evidence>
<evidence type="ECO:0000313" key="14">
    <source>
        <dbReference type="Proteomes" id="UP000295701"/>
    </source>
</evidence>
<evidence type="ECO:0000256" key="10">
    <source>
        <dbReference type="ARBA" id="ARBA00023012"/>
    </source>
</evidence>
<name>A0A4R6AJD6_9RHOB</name>
<dbReference type="EC" id="2.7.13.3" evidence="3"/>
<evidence type="ECO:0000256" key="9">
    <source>
        <dbReference type="ARBA" id="ARBA00022840"/>
    </source>
</evidence>
<keyword evidence="14" id="KW-1185">Reference proteome</keyword>
<keyword evidence="9" id="KW-0067">ATP-binding</keyword>
<accession>A0A4R6AJD6</accession>
<dbReference type="GO" id="GO:0005524">
    <property type="term" value="F:ATP binding"/>
    <property type="evidence" value="ECO:0007669"/>
    <property type="project" value="UniProtKB-KW"/>
</dbReference>
<protein>
    <recommendedName>
        <fullName evidence="3">histidine kinase</fullName>
        <ecNumber evidence="3">2.7.13.3</ecNumber>
    </recommendedName>
</protein>
<dbReference type="InterPro" id="IPR036097">
    <property type="entry name" value="HisK_dim/P_sf"/>
</dbReference>
<dbReference type="CDD" id="cd00082">
    <property type="entry name" value="HisKA"/>
    <property type="match status" value="1"/>
</dbReference>
<dbReference type="EMBL" id="SNAA01000002">
    <property type="protein sequence ID" value="TDL83627.1"/>
    <property type="molecule type" value="Genomic_DNA"/>
</dbReference>